<dbReference type="RefSeq" id="WP_181761739.1">
    <property type="nucleotide sequence ID" value="NZ_BMCR01000004.1"/>
</dbReference>
<protein>
    <submittedName>
        <fullName evidence="1">Glycosyltransferase</fullName>
    </submittedName>
</protein>
<dbReference type="GO" id="GO:0016740">
    <property type="term" value="F:transferase activity"/>
    <property type="evidence" value="ECO:0007669"/>
    <property type="project" value="UniProtKB-KW"/>
</dbReference>
<dbReference type="AlphaFoldDB" id="A0A838Y2Y0"/>
<evidence type="ECO:0000313" key="1">
    <source>
        <dbReference type="EMBL" id="MBA4613544.1"/>
    </source>
</evidence>
<evidence type="ECO:0000313" key="2">
    <source>
        <dbReference type="Proteomes" id="UP000559404"/>
    </source>
</evidence>
<sequence length="434" mass="46367">MAEIRFPFRPSQAVFRRGTDPRPDRPAVLYLTNKLRRHPDSGGARREHELLRRLVARFDIHYVAFTPDYSEEAGAVAASPLAFASTTVVAAGDAVPPASGPSLPERISSHAAPIGREVIAWLARSFAPRLVHCEGYFLMQHLPENLGLPIVLQEENIEFELDRDRTRVQGDGQTGAGVHSQAEEIEVACWRRASACIAVTREDADILRARAPNVPTVCLVNGGETAPEPLAAPESGRALYVANFKWAPSRDACCYLLEEIWPRVRQMNPGAGLLLAGAEMDAGLRHRAALAEGVEIESPFGTFSEVASRCALLVSPLRFGGGHKMKIVEALCAGLPIVATPLSLRGFGEDVQRAVAATANPTAFAALTAALLTSPEVCRNMARASLLAARELPGWDQVADGLADVWLGALTPGLAAATAPPSSPARHPAVQSGD</sequence>
<comment type="caution">
    <text evidence="1">The sequence shown here is derived from an EMBL/GenBank/DDBJ whole genome shotgun (WGS) entry which is preliminary data.</text>
</comment>
<gene>
    <name evidence="1" type="ORF">H1W37_17945</name>
</gene>
<accession>A0A838Y2Y0</accession>
<proteinExistence type="predicted"/>
<reference evidence="1 2" key="2">
    <citation type="submission" date="2020-08" db="EMBL/GenBank/DDBJ databases">
        <title>Stappia taiwanensis sp. nov., isolated from a coastal thermal spring.</title>
        <authorList>
            <person name="Kampfer P."/>
        </authorList>
    </citation>
    <scope>NUCLEOTIDE SEQUENCE [LARGE SCALE GENOMIC DNA]</scope>
    <source>
        <strain evidence="1 2">DSM 23284</strain>
    </source>
</reference>
<keyword evidence="1" id="KW-0808">Transferase</keyword>
<dbReference type="Pfam" id="PF13692">
    <property type="entry name" value="Glyco_trans_1_4"/>
    <property type="match status" value="1"/>
</dbReference>
<dbReference type="Proteomes" id="UP000559404">
    <property type="component" value="Unassembled WGS sequence"/>
</dbReference>
<organism evidence="1 2">
    <name type="scientific">Stappia taiwanensis</name>
    <dbReference type="NCBI Taxonomy" id="992267"/>
    <lineage>
        <taxon>Bacteria</taxon>
        <taxon>Pseudomonadati</taxon>
        <taxon>Pseudomonadota</taxon>
        <taxon>Alphaproteobacteria</taxon>
        <taxon>Hyphomicrobiales</taxon>
        <taxon>Stappiaceae</taxon>
        <taxon>Stappia</taxon>
    </lineage>
</organism>
<dbReference type="Gene3D" id="3.40.50.2000">
    <property type="entry name" value="Glycogen Phosphorylase B"/>
    <property type="match status" value="2"/>
</dbReference>
<dbReference type="SUPFAM" id="SSF53756">
    <property type="entry name" value="UDP-Glycosyltransferase/glycogen phosphorylase"/>
    <property type="match status" value="1"/>
</dbReference>
<keyword evidence="2" id="KW-1185">Reference proteome</keyword>
<dbReference type="EMBL" id="JACEON010000020">
    <property type="protein sequence ID" value="MBA4613544.1"/>
    <property type="molecule type" value="Genomic_DNA"/>
</dbReference>
<name>A0A838Y2Y0_9HYPH</name>
<reference evidence="1 2" key="1">
    <citation type="submission" date="2020-07" db="EMBL/GenBank/DDBJ databases">
        <authorList>
            <person name="Li M."/>
        </authorList>
    </citation>
    <scope>NUCLEOTIDE SEQUENCE [LARGE SCALE GENOMIC DNA]</scope>
    <source>
        <strain evidence="1 2">DSM 23284</strain>
    </source>
</reference>